<reference evidence="3 4" key="1">
    <citation type="submission" date="2020-05" db="EMBL/GenBank/DDBJ databases">
        <title>Identification and distribution of gene clusters putatively required for synthesis of sphingolipid metabolism inhibitors in phylogenetically diverse species of the filamentous fungus Fusarium.</title>
        <authorList>
            <person name="Kim H.-S."/>
            <person name="Busman M."/>
            <person name="Brown D.W."/>
            <person name="Divon H."/>
            <person name="Uhlig S."/>
            <person name="Proctor R.H."/>
        </authorList>
    </citation>
    <scope>NUCLEOTIDE SEQUENCE [LARGE SCALE GENOMIC DNA]</scope>
    <source>
        <strain evidence="3 4">NRRL 26131</strain>
    </source>
</reference>
<dbReference type="InterPro" id="IPR038765">
    <property type="entry name" value="Papain-like_cys_pep_sf"/>
</dbReference>
<dbReference type="Pfam" id="PF13488">
    <property type="entry name" value="Gly-zipper_Omp"/>
    <property type="match status" value="1"/>
</dbReference>
<dbReference type="Pfam" id="PF00092">
    <property type="entry name" value="VWA"/>
    <property type="match status" value="1"/>
</dbReference>
<evidence type="ECO:0000313" key="3">
    <source>
        <dbReference type="EMBL" id="KAF5704873.1"/>
    </source>
</evidence>
<evidence type="ECO:0000259" key="1">
    <source>
        <dbReference type="Pfam" id="PF00092"/>
    </source>
</evidence>
<dbReference type="Gene3D" id="3.90.70.10">
    <property type="entry name" value="Cysteine proteinases"/>
    <property type="match status" value="1"/>
</dbReference>
<feature type="domain" description="VWFA" evidence="1">
    <location>
        <begin position="292"/>
        <end position="367"/>
    </location>
</feature>
<dbReference type="CDD" id="cd00198">
    <property type="entry name" value="vWFA"/>
    <property type="match status" value="1"/>
</dbReference>
<dbReference type="SUPFAM" id="SSF53300">
    <property type="entry name" value="vWA-like"/>
    <property type="match status" value="1"/>
</dbReference>
<evidence type="ECO:0008006" key="5">
    <source>
        <dbReference type="Google" id="ProtNLM"/>
    </source>
</evidence>
<feature type="domain" description="Glycine zipper" evidence="2">
    <location>
        <begin position="191"/>
        <end position="229"/>
    </location>
</feature>
<evidence type="ECO:0000313" key="4">
    <source>
        <dbReference type="Proteomes" id="UP000532311"/>
    </source>
</evidence>
<dbReference type="InterPro" id="IPR002035">
    <property type="entry name" value="VWF_A"/>
</dbReference>
<evidence type="ECO:0000259" key="2">
    <source>
        <dbReference type="Pfam" id="PF13488"/>
    </source>
</evidence>
<name>A0A8H5Y2Z6_9HYPO</name>
<proteinExistence type="predicted"/>
<sequence length="731" mass="79754">MPDPAPQIVVGCLLDVSGSMRSALEPGQSNEPAGDRLRAVLRAALKLAKAERQQNSSAFMFVGVFGLQTSEAHLNPQAADLCGIADALLNESGNNSSGHDLLIARANANNVSYISKYIKTKLTTREARIVDAHLKVHPDQVRKFIDAIPPEAEVEKLHLSSRTGGALIGKVIGLVASKFIPFGSVIVDAAGTAVGSAVGTAVGSTVGTAVGSAVGTAVGSAVGSAVAESVEDSRVETSEALALARSIQRKWLSDFQSFIPLPVSEVVDVLQRLQDQWPDHEDGDSGNLSQDDNDNLIDAIRQYMYGLTPMCYALQKARDAFRSKPEAKRRVLVLMSDGISTDGDPSTAAHDLRMEEVSIATVKLTDDRSGPQRALYYEANPLWDEGTRNLFHMSKRIHALTHPVPVLAAAGWAIPPAGEVALFCTVCTVTALEEFCTLLLSARFGSADALLDIVGRIRLDDYINNEHLAIHRRPTNQGTRGICYAHAVASVVHMALLRIVAREGGRASLLKKFCPLSDACIWYRPLKFREVDENGAREAVLRRRPVLATFGLSKDGWETFSKHFHKKSARRTTVLTEAQMAPDFDKECGGGHAVVLVSCSPDSLTFLNSWGSAWGDNGLFRIENPAVLGNKDRSLHFYDVYWIEPGLTNAERQAFDARVDEELRRRAEEYESIFELEYRCPRCLDNSALADFRGSVRRALCPKCQKWFEPDPGSLAKAMYLRAGLNDVVQS</sequence>
<keyword evidence="4" id="KW-1185">Reference proteome</keyword>
<dbReference type="SUPFAM" id="SSF54001">
    <property type="entry name" value="Cysteine proteinases"/>
    <property type="match status" value="1"/>
</dbReference>
<gene>
    <name evidence="3" type="ORF">FGLOB1_8292</name>
</gene>
<dbReference type="Proteomes" id="UP000532311">
    <property type="component" value="Unassembled WGS sequence"/>
</dbReference>
<dbReference type="EMBL" id="JAAQPF010000358">
    <property type="protein sequence ID" value="KAF5704873.1"/>
    <property type="molecule type" value="Genomic_DNA"/>
</dbReference>
<protein>
    <recommendedName>
        <fullName evidence="5">VWFA domain-containing protein</fullName>
    </recommendedName>
</protein>
<comment type="caution">
    <text evidence="3">The sequence shown here is derived from an EMBL/GenBank/DDBJ whole genome shotgun (WGS) entry which is preliminary data.</text>
</comment>
<accession>A0A8H5Y2Z6</accession>
<organism evidence="3 4">
    <name type="scientific">Fusarium globosum</name>
    <dbReference type="NCBI Taxonomy" id="78864"/>
    <lineage>
        <taxon>Eukaryota</taxon>
        <taxon>Fungi</taxon>
        <taxon>Dikarya</taxon>
        <taxon>Ascomycota</taxon>
        <taxon>Pezizomycotina</taxon>
        <taxon>Sordariomycetes</taxon>
        <taxon>Hypocreomycetidae</taxon>
        <taxon>Hypocreales</taxon>
        <taxon>Nectriaceae</taxon>
        <taxon>Fusarium</taxon>
        <taxon>Fusarium fujikuroi species complex</taxon>
    </lineage>
</organism>
<dbReference type="AlphaFoldDB" id="A0A8H5Y2Z6"/>
<dbReference type="InterPro" id="IPR036465">
    <property type="entry name" value="vWFA_dom_sf"/>
</dbReference>
<dbReference type="Gene3D" id="3.40.50.410">
    <property type="entry name" value="von Willebrand factor, type A domain"/>
    <property type="match status" value="1"/>
</dbReference>
<dbReference type="InterPro" id="IPR039567">
    <property type="entry name" value="Gly-zipper"/>
</dbReference>